<proteinExistence type="inferred from homology"/>
<protein>
    <submittedName>
        <fullName evidence="9">Putative nuclease HARBI1</fullName>
    </submittedName>
</protein>
<keyword evidence="4" id="KW-0540">Nuclease</keyword>
<evidence type="ECO:0000256" key="7">
    <source>
        <dbReference type="ARBA" id="ARBA00023242"/>
    </source>
</evidence>
<evidence type="ECO:0000259" key="8">
    <source>
        <dbReference type="Pfam" id="PF13359"/>
    </source>
</evidence>
<comment type="similarity">
    <text evidence="3">Belongs to the HARBI1 family.</text>
</comment>
<evidence type="ECO:0000256" key="4">
    <source>
        <dbReference type="ARBA" id="ARBA00022722"/>
    </source>
</evidence>
<evidence type="ECO:0000313" key="9">
    <source>
        <dbReference type="EMBL" id="OXA58728.1"/>
    </source>
</evidence>
<dbReference type="InterPro" id="IPR027806">
    <property type="entry name" value="HARBI1_dom"/>
</dbReference>
<evidence type="ECO:0000256" key="3">
    <source>
        <dbReference type="ARBA" id="ARBA00006958"/>
    </source>
</evidence>
<dbReference type="GO" id="GO:0046872">
    <property type="term" value="F:metal ion binding"/>
    <property type="evidence" value="ECO:0007669"/>
    <property type="project" value="UniProtKB-KW"/>
</dbReference>
<evidence type="ECO:0000256" key="2">
    <source>
        <dbReference type="ARBA" id="ARBA00004123"/>
    </source>
</evidence>
<dbReference type="PANTHER" id="PTHR22930:SF85">
    <property type="entry name" value="GH03217P-RELATED"/>
    <property type="match status" value="1"/>
</dbReference>
<comment type="cofactor">
    <cofactor evidence="1">
        <name>a divalent metal cation</name>
        <dbReference type="ChEBI" id="CHEBI:60240"/>
    </cofactor>
</comment>
<dbReference type="GO" id="GO:0004518">
    <property type="term" value="F:nuclease activity"/>
    <property type="evidence" value="ECO:0007669"/>
    <property type="project" value="UniProtKB-KW"/>
</dbReference>
<dbReference type="InterPro" id="IPR045249">
    <property type="entry name" value="HARBI1-like"/>
</dbReference>
<keyword evidence="10" id="KW-1185">Reference proteome</keyword>
<comment type="subcellular location">
    <subcellularLocation>
        <location evidence="2">Nucleus</location>
    </subcellularLocation>
</comment>
<evidence type="ECO:0000256" key="6">
    <source>
        <dbReference type="ARBA" id="ARBA00022801"/>
    </source>
</evidence>
<accession>A0A226ENE3</accession>
<gene>
    <name evidence="9" type="ORF">Fcan01_07910</name>
</gene>
<feature type="domain" description="DDE Tnp4" evidence="8">
    <location>
        <begin position="190"/>
        <end position="349"/>
    </location>
</feature>
<dbReference type="Proteomes" id="UP000198287">
    <property type="component" value="Unassembled WGS sequence"/>
</dbReference>
<organism evidence="9 10">
    <name type="scientific">Folsomia candida</name>
    <name type="common">Springtail</name>
    <dbReference type="NCBI Taxonomy" id="158441"/>
    <lineage>
        <taxon>Eukaryota</taxon>
        <taxon>Metazoa</taxon>
        <taxon>Ecdysozoa</taxon>
        <taxon>Arthropoda</taxon>
        <taxon>Hexapoda</taxon>
        <taxon>Collembola</taxon>
        <taxon>Entomobryomorpha</taxon>
        <taxon>Isotomoidea</taxon>
        <taxon>Isotomidae</taxon>
        <taxon>Proisotominae</taxon>
        <taxon>Folsomia</taxon>
    </lineage>
</organism>
<name>A0A226ENE3_FOLCA</name>
<evidence type="ECO:0000313" key="10">
    <source>
        <dbReference type="Proteomes" id="UP000198287"/>
    </source>
</evidence>
<dbReference type="GO" id="GO:0005634">
    <property type="term" value="C:nucleus"/>
    <property type="evidence" value="ECO:0007669"/>
    <property type="project" value="UniProtKB-SubCell"/>
</dbReference>
<evidence type="ECO:0000256" key="1">
    <source>
        <dbReference type="ARBA" id="ARBA00001968"/>
    </source>
</evidence>
<dbReference type="EMBL" id="LNIX01000003">
    <property type="protein sequence ID" value="OXA58728.1"/>
    <property type="molecule type" value="Genomic_DNA"/>
</dbReference>
<dbReference type="OMA" id="NRIWENS"/>
<dbReference type="Pfam" id="PF13359">
    <property type="entry name" value="DDE_Tnp_4"/>
    <property type="match status" value="1"/>
</dbReference>
<comment type="caution">
    <text evidence="9">The sequence shown here is derived from an EMBL/GenBank/DDBJ whole genome shotgun (WGS) entry which is preliminary data.</text>
</comment>
<dbReference type="GO" id="GO:0016787">
    <property type="term" value="F:hydrolase activity"/>
    <property type="evidence" value="ECO:0007669"/>
    <property type="project" value="UniProtKB-KW"/>
</dbReference>
<keyword evidence="5" id="KW-0479">Metal-binding</keyword>
<dbReference type="PANTHER" id="PTHR22930">
    <property type="match status" value="1"/>
</dbReference>
<keyword evidence="7" id="KW-0539">Nucleus</keyword>
<dbReference type="AlphaFoldDB" id="A0A226ENE3"/>
<reference evidence="9 10" key="1">
    <citation type="submission" date="2015-12" db="EMBL/GenBank/DDBJ databases">
        <title>The genome of Folsomia candida.</title>
        <authorList>
            <person name="Faddeeva A."/>
            <person name="Derks M.F."/>
            <person name="Anvar Y."/>
            <person name="Smit S."/>
            <person name="Van Straalen N."/>
            <person name="Roelofs D."/>
        </authorList>
    </citation>
    <scope>NUCLEOTIDE SEQUENCE [LARGE SCALE GENOMIC DNA]</scope>
    <source>
        <strain evidence="9 10">VU population</strain>
        <tissue evidence="9">Whole body</tissue>
    </source>
</reference>
<evidence type="ECO:0000256" key="5">
    <source>
        <dbReference type="ARBA" id="ARBA00022723"/>
    </source>
</evidence>
<sequence>MPKISQKKVLIQRICELAVVNIVNSNESSIGNIFDDTIQDIVLVKMMRSTVPRNPVPKSDQWFSIVLPTLDDHRFKSYLRVSRYNFGKILQEIQDDKVFKSKNYGKQVPVEKQLAIALYKFGFDGTGSSLANTAALFGVGDGGTIMKIISRVIIAICAIEKRWLYWPTEMERVRIEYDMEDSLPKCIGYIDGSHIVLEESPVEDPESYYTRKQRYAVQLQAVCDNNHSIRNIFVWYPGSVHDARVFANSDIGGNLNKYLSNGQWIAGDSAYPNSQYVVTPFRNNATTGTTIERRKFNKYFSSHRVKIECTFGVIKEVFSSLKGLRIRIKNKKSHKLVCQWITSCCILYNIIRDSIPKEDYNDYLHEEIEEADTSLFSDSDEVKRIEIFNFVCNKFL</sequence>
<dbReference type="OrthoDB" id="7788538at2759"/>
<keyword evidence="6" id="KW-0378">Hydrolase</keyword>